<organism evidence="1 2">
    <name type="scientific">Paenibacillus enshidis</name>
    <dbReference type="NCBI Taxonomy" id="1458439"/>
    <lineage>
        <taxon>Bacteria</taxon>
        <taxon>Bacillati</taxon>
        <taxon>Bacillota</taxon>
        <taxon>Bacilli</taxon>
        <taxon>Bacillales</taxon>
        <taxon>Paenibacillaceae</taxon>
        <taxon>Paenibacillus</taxon>
    </lineage>
</organism>
<protein>
    <submittedName>
        <fullName evidence="1">Uncharacterized protein</fullName>
    </submittedName>
</protein>
<evidence type="ECO:0000313" key="2">
    <source>
        <dbReference type="Proteomes" id="UP001580346"/>
    </source>
</evidence>
<keyword evidence="2" id="KW-1185">Reference proteome</keyword>
<gene>
    <name evidence="1" type="ORF">ACE41H_21115</name>
</gene>
<dbReference type="RefSeq" id="WP_375357538.1">
    <property type="nucleotide sequence ID" value="NZ_JBHHMI010000028.1"/>
</dbReference>
<dbReference type="EMBL" id="JBHHMI010000028">
    <property type="protein sequence ID" value="MFB5269264.1"/>
    <property type="molecule type" value="Genomic_DNA"/>
</dbReference>
<sequence length="53" mass="5969">MRAAMNLDRVDSGQGAGAGARIDEETLAKKLWRRNPYKKILSSENEGRIFFSI</sequence>
<reference evidence="1 2" key="1">
    <citation type="submission" date="2024-09" db="EMBL/GenBank/DDBJ databases">
        <title>Paenibacillus zeirhizospherea sp. nov., isolated from surface of the maize (Zea mays) roots in a horticulture field, Hungary.</title>
        <authorList>
            <person name="Marton D."/>
            <person name="Farkas M."/>
            <person name="Bedics A."/>
            <person name="Toth E."/>
            <person name="Tancsics A."/>
            <person name="Boka K."/>
            <person name="Maroti G."/>
            <person name="Kriszt B."/>
            <person name="Cserhati M."/>
        </authorList>
    </citation>
    <scope>NUCLEOTIDE SEQUENCE [LARGE SCALE GENOMIC DNA]</scope>
    <source>
        <strain evidence="1 2">KCTC 33519</strain>
    </source>
</reference>
<accession>A0ABV5AYI2</accession>
<evidence type="ECO:0000313" key="1">
    <source>
        <dbReference type="EMBL" id="MFB5269264.1"/>
    </source>
</evidence>
<proteinExistence type="predicted"/>
<dbReference type="Proteomes" id="UP001580346">
    <property type="component" value="Unassembled WGS sequence"/>
</dbReference>
<name>A0ABV5AYI2_9BACL</name>
<comment type="caution">
    <text evidence="1">The sequence shown here is derived from an EMBL/GenBank/DDBJ whole genome shotgun (WGS) entry which is preliminary data.</text>
</comment>